<dbReference type="Proteomes" id="UP000487268">
    <property type="component" value="Unassembled WGS sequence"/>
</dbReference>
<evidence type="ECO:0000259" key="3">
    <source>
        <dbReference type="PROSITE" id="PS50801"/>
    </source>
</evidence>
<dbReference type="CDD" id="cd07043">
    <property type="entry name" value="STAS_anti-anti-sigma_factors"/>
    <property type="match status" value="1"/>
</dbReference>
<reference evidence="4 5" key="1">
    <citation type="submission" date="2019-10" db="EMBL/GenBank/DDBJ databases">
        <title>Actinomadura rubteroloni sp. nov. and Actinomadura macrotermitis sp. nov., isolated from the gut of fungus growing-termite Macrotermes natalensis.</title>
        <authorList>
            <person name="Benndorf R."/>
            <person name="Martin K."/>
            <person name="Kuefner M."/>
            <person name="De Beer W."/>
            <person name="Kaster A.-K."/>
            <person name="Vollmers J."/>
            <person name="Poulsen M."/>
            <person name="Beemelmanns C."/>
        </authorList>
    </citation>
    <scope>NUCLEOTIDE SEQUENCE [LARGE SCALE GENOMIC DNA]</scope>
    <source>
        <strain evidence="4 5">RB68</strain>
    </source>
</reference>
<protein>
    <recommendedName>
        <fullName evidence="2">Anti-sigma factor antagonist</fullName>
    </recommendedName>
</protein>
<evidence type="ECO:0000313" key="5">
    <source>
        <dbReference type="Proteomes" id="UP000487268"/>
    </source>
</evidence>
<keyword evidence="5" id="KW-1185">Reference proteome</keyword>
<sequence length="122" mass="12853">MTQLHITVRAVGGVTVIALAGELDLTVSGQVDDAVRAAQQDADHPHLVLDLSHLRFMDSAGLTVTMQAYRRAAANRTYFALTGLSPGTRRVLEISGLDGYFTIHPTLAEALTAAPDGAASLP</sequence>
<dbReference type="InterPro" id="IPR036513">
    <property type="entry name" value="STAS_dom_sf"/>
</dbReference>
<dbReference type="RefSeq" id="WP_153530913.1">
    <property type="nucleotide sequence ID" value="NZ_WEGH01000001.1"/>
</dbReference>
<dbReference type="GO" id="GO:0043856">
    <property type="term" value="F:anti-sigma factor antagonist activity"/>
    <property type="evidence" value="ECO:0007669"/>
    <property type="project" value="InterPro"/>
</dbReference>
<gene>
    <name evidence="4" type="ORF">ACRB68_08570</name>
</gene>
<dbReference type="OrthoDB" id="3475606at2"/>
<proteinExistence type="inferred from homology"/>
<evidence type="ECO:0000256" key="1">
    <source>
        <dbReference type="ARBA" id="ARBA00009013"/>
    </source>
</evidence>
<dbReference type="SUPFAM" id="SSF52091">
    <property type="entry name" value="SpoIIaa-like"/>
    <property type="match status" value="1"/>
</dbReference>
<dbReference type="Gene3D" id="3.30.750.24">
    <property type="entry name" value="STAS domain"/>
    <property type="match status" value="1"/>
</dbReference>
<comment type="caution">
    <text evidence="4">The sequence shown here is derived from an EMBL/GenBank/DDBJ whole genome shotgun (WGS) entry which is preliminary data.</text>
</comment>
<dbReference type="PANTHER" id="PTHR33495:SF2">
    <property type="entry name" value="ANTI-SIGMA FACTOR ANTAGONIST TM_1081-RELATED"/>
    <property type="match status" value="1"/>
</dbReference>
<accession>A0A7K0BPM7</accession>
<dbReference type="InterPro" id="IPR002645">
    <property type="entry name" value="STAS_dom"/>
</dbReference>
<evidence type="ECO:0000313" key="4">
    <source>
        <dbReference type="EMBL" id="MQY02822.1"/>
    </source>
</evidence>
<comment type="similarity">
    <text evidence="1 2">Belongs to the anti-sigma-factor antagonist family.</text>
</comment>
<dbReference type="InterPro" id="IPR003658">
    <property type="entry name" value="Anti-sigma_ant"/>
</dbReference>
<organism evidence="4 5">
    <name type="scientific">Actinomadura macrotermitis</name>
    <dbReference type="NCBI Taxonomy" id="2585200"/>
    <lineage>
        <taxon>Bacteria</taxon>
        <taxon>Bacillati</taxon>
        <taxon>Actinomycetota</taxon>
        <taxon>Actinomycetes</taxon>
        <taxon>Streptosporangiales</taxon>
        <taxon>Thermomonosporaceae</taxon>
        <taxon>Actinomadura</taxon>
    </lineage>
</organism>
<evidence type="ECO:0000256" key="2">
    <source>
        <dbReference type="RuleBase" id="RU003749"/>
    </source>
</evidence>
<dbReference type="Pfam" id="PF01740">
    <property type="entry name" value="STAS"/>
    <property type="match status" value="1"/>
</dbReference>
<dbReference type="PANTHER" id="PTHR33495">
    <property type="entry name" value="ANTI-SIGMA FACTOR ANTAGONIST TM_1081-RELATED-RELATED"/>
    <property type="match status" value="1"/>
</dbReference>
<feature type="domain" description="STAS" evidence="3">
    <location>
        <begin position="4"/>
        <end position="114"/>
    </location>
</feature>
<dbReference type="PROSITE" id="PS50801">
    <property type="entry name" value="STAS"/>
    <property type="match status" value="1"/>
</dbReference>
<dbReference type="NCBIfam" id="TIGR00377">
    <property type="entry name" value="ant_ant_sig"/>
    <property type="match status" value="1"/>
</dbReference>
<dbReference type="EMBL" id="WEGH01000001">
    <property type="protein sequence ID" value="MQY02822.1"/>
    <property type="molecule type" value="Genomic_DNA"/>
</dbReference>
<dbReference type="AlphaFoldDB" id="A0A7K0BPM7"/>
<name>A0A7K0BPM7_9ACTN</name>